<dbReference type="GO" id="GO:0007409">
    <property type="term" value="P:axonogenesis"/>
    <property type="evidence" value="ECO:0007669"/>
    <property type="project" value="TreeGrafter"/>
</dbReference>
<dbReference type="PANTHER" id="PTHR45773:SF10">
    <property type="match status" value="1"/>
</dbReference>
<organism evidence="12">
    <name type="scientific">Petromyzon marinus</name>
    <name type="common">Sea lamprey</name>
    <dbReference type="NCBI Taxonomy" id="7757"/>
    <lineage>
        <taxon>Eukaryota</taxon>
        <taxon>Metazoa</taxon>
        <taxon>Chordata</taxon>
        <taxon>Craniata</taxon>
        <taxon>Vertebrata</taxon>
        <taxon>Cyclostomata</taxon>
        <taxon>Hyperoartia</taxon>
        <taxon>Petromyzontiformes</taxon>
        <taxon>Petromyzontidae</taxon>
        <taxon>Petromyzon</taxon>
    </lineage>
</organism>
<evidence type="ECO:0000259" key="10">
    <source>
        <dbReference type="SMART" id="SM00013"/>
    </source>
</evidence>
<dbReference type="PANTHER" id="PTHR45773">
    <property type="entry name" value="SLIT AND NTRK-LIKE PROTEIN 4-RELATED"/>
    <property type="match status" value="1"/>
</dbReference>
<evidence type="ECO:0000256" key="6">
    <source>
        <dbReference type="ARBA" id="ARBA00022737"/>
    </source>
</evidence>
<accession>S4R7C5</accession>
<feature type="transmembrane region" description="Helical" evidence="9">
    <location>
        <begin position="558"/>
        <end position="582"/>
    </location>
</feature>
<dbReference type="InterPro" id="IPR001611">
    <property type="entry name" value="Leu-rich_rpt"/>
</dbReference>
<dbReference type="Gene3D" id="3.80.10.10">
    <property type="entry name" value="Ribonuclease Inhibitor"/>
    <property type="match status" value="2"/>
</dbReference>
<dbReference type="STRING" id="7757.ENSPMAP00000001105"/>
<evidence type="ECO:0000259" key="11">
    <source>
        <dbReference type="SMART" id="SM00082"/>
    </source>
</evidence>
<dbReference type="PROSITE" id="PS51450">
    <property type="entry name" value="LRR"/>
    <property type="match status" value="2"/>
</dbReference>
<keyword evidence="4 9" id="KW-0812">Transmembrane</keyword>
<proteinExistence type="inferred from homology"/>
<reference evidence="12" key="1">
    <citation type="submission" date="2025-08" db="UniProtKB">
        <authorList>
            <consortium name="Ensembl"/>
        </authorList>
    </citation>
    <scope>IDENTIFICATION</scope>
</reference>
<evidence type="ECO:0000256" key="9">
    <source>
        <dbReference type="SAM" id="Phobius"/>
    </source>
</evidence>
<dbReference type="GO" id="GO:0051965">
    <property type="term" value="P:positive regulation of synapse assembly"/>
    <property type="evidence" value="ECO:0007669"/>
    <property type="project" value="TreeGrafter"/>
</dbReference>
<evidence type="ECO:0000313" key="12">
    <source>
        <dbReference type="Ensembl" id="ENSPMAP00000001105.1"/>
    </source>
</evidence>
<dbReference type="InterPro" id="IPR003591">
    <property type="entry name" value="Leu-rich_rpt_typical-subtyp"/>
</dbReference>
<evidence type="ECO:0000256" key="3">
    <source>
        <dbReference type="ARBA" id="ARBA00022614"/>
    </source>
</evidence>
<dbReference type="HOGENOM" id="CLU_012706_1_0_1"/>
<feature type="domain" description="LRRNT" evidence="10">
    <location>
        <begin position="280"/>
        <end position="323"/>
    </location>
</feature>
<dbReference type="SMART" id="SM00082">
    <property type="entry name" value="LRRCT"/>
    <property type="match status" value="2"/>
</dbReference>
<feature type="domain" description="LRRNT" evidence="10">
    <location>
        <begin position="1"/>
        <end position="42"/>
    </location>
</feature>
<name>S4R7C5_PETMA</name>
<gene>
    <name evidence="12" type="primary">LOC116954499</name>
</gene>
<evidence type="ECO:0000256" key="1">
    <source>
        <dbReference type="ARBA" id="ARBA00004479"/>
    </source>
</evidence>
<dbReference type="InterPro" id="IPR000483">
    <property type="entry name" value="Cys-rich_flank_reg_C"/>
</dbReference>
<protein>
    <submittedName>
        <fullName evidence="12">SLIT and NTRK like family member 2</fullName>
    </submittedName>
</protein>
<feature type="domain" description="LRRCT" evidence="11">
    <location>
        <begin position="192"/>
        <end position="242"/>
    </location>
</feature>
<dbReference type="OMA" id="HKSDFWN"/>
<dbReference type="FunFam" id="3.80.10.10:FF:000001">
    <property type="entry name" value="SLIT and NTRK-like family, member 1"/>
    <property type="match status" value="2"/>
</dbReference>
<evidence type="ECO:0000256" key="5">
    <source>
        <dbReference type="ARBA" id="ARBA00022729"/>
    </source>
</evidence>
<dbReference type="Pfam" id="PF13855">
    <property type="entry name" value="LRR_8"/>
    <property type="match status" value="2"/>
</dbReference>
<dbReference type="SMART" id="SM00013">
    <property type="entry name" value="LRRNT"/>
    <property type="match status" value="2"/>
</dbReference>
<dbReference type="GeneTree" id="ENSGT00940000161248"/>
<dbReference type="SUPFAM" id="SSF52058">
    <property type="entry name" value="L domain-like"/>
    <property type="match status" value="2"/>
</dbReference>
<keyword evidence="8 9" id="KW-0472">Membrane</keyword>
<reference evidence="12" key="2">
    <citation type="submission" date="2025-09" db="UniProtKB">
        <authorList>
            <consortium name="Ensembl"/>
        </authorList>
    </citation>
    <scope>IDENTIFICATION</scope>
</reference>
<evidence type="ECO:0000256" key="4">
    <source>
        <dbReference type="ARBA" id="ARBA00022692"/>
    </source>
</evidence>
<keyword evidence="3" id="KW-0433">Leucine-rich repeat</keyword>
<dbReference type="InterPro" id="IPR032675">
    <property type="entry name" value="LRR_dom_sf"/>
</dbReference>
<dbReference type="AlphaFoldDB" id="S4R7C5"/>
<comment type="similarity">
    <text evidence="2">Belongs to the SLITRK family.</text>
</comment>
<evidence type="ECO:0000256" key="2">
    <source>
        <dbReference type="ARBA" id="ARBA00010439"/>
    </source>
</evidence>
<dbReference type="SMART" id="SM00369">
    <property type="entry name" value="LRR_TYP"/>
    <property type="match status" value="8"/>
</dbReference>
<comment type="subcellular location">
    <subcellularLocation>
        <location evidence="1">Membrane</location>
        <topology evidence="1">Single-pass type I membrane protein</topology>
    </subcellularLocation>
</comment>
<sequence length="794" mass="87817">CPVMCGCEEKDNVLQVYCDNRGFSDMSQLRAPPAVVPPRPYKLFLNGNSIGALYLNDFVDYGAAVSLNVANNGLLEIQAGAMLGLQDLRRLYLFSNKLEVFRNDTFLGLDNLEYLQADYNLLRHIEAAAFWGLTKLRVLILNDNLLHHLPGDIFRNVTLRHLDLRGNRLKTLPHRGLLEHLDRVAEIQLEENLWNCTCELDALRAWLDHLSHSVLVGEVMCETPFRLRGKDLGEFPRRELCSERAGEDFPLPSEALNASRGGTNLGPIVGVQAKAPVVTSCPVVCSCNFHTGDMGLTVNCHNRSILSVQALLPRPLFPKKLYLPENLIKTIRKLDFKDFASLELLHLGNNRISSIHEGAFANLTNLQRLYLNTNYIVTLSPGMFAGLRSLQYLYLEFNEIREILAGTFNELSGLQLLFLNNNELRSLPHGAFAGMAITRLNLRSNFFERLPVAGVLEHLHAIVQIDLQENPWECGCDAVTLKQWIEGLSGGVVHSEVTCESPARFAAKRLRSLPFEALCPDPPADHRSHTWSPDFDKTTSANSGFGVIPGKSAVPLSVLILSLLIVLILTVFATAGLFVFILRRRKAAAQGQCDTTLNQDLAAIPLDYGFYEPKAEPGPPERHASRHLYEYIPQPIGTMCKNPIYIPREGDSEHEYKEVQAEPVAFRDILDKTIQRQILSMSYSFAGAEHGPGTTCAAADAFSRMGLMGTHAEQGSITPEWRGSGVRMRIPLGVLQESVRAAPRGSHQRDSPNGTAAAAAAAAVAGGAGGGEYLEMRARLQCEPDYLEVLEKQA</sequence>
<evidence type="ECO:0000256" key="7">
    <source>
        <dbReference type="ARBA" id="ARBA00022989"/>
    </source>
</evidence>
<dbReference type="Ensembl" id="ENSPMAT00000001109.1">
    <property type="protein sequence ID" value="ENSPMAP00000001105.1"/>
    <property type="gene ID" value="ENSPMAG00000000992.1"/>
</dbReference>
<keyword evidence="6" id="KW-0677">Repeat</keyword>
<keyword evidence="7 9" id="KW-1133">Transmembrane helix</keyword>
<dbReference type="InterPro" id="IPR000372">
    <property type="entry name" value="LRRNT"/>
</dbReference>
<evidence type="ECO:0000256" key="8">
    <source>
        <dbReference type="ARBA" id="ARBA00023136"/>
    </source>
</evidence>
<keyword evidence="5" id="KW-0732">Signal</keyword>
<feature type="domain" description="LRRCT" evidence="11">
    <location>
        <begin position="470"/>
        <end position="520"/>
    </location>
</feature>
<dbReference type="GO" id="GO:0016020">
    <property type="term" value="C:membrane"/>
    <property type="evidence" value="ECO:0007669"/>
    <property type="project" value="UniProtKB-SubCell"/>
</dbReference>